<dbReference type="InterPro" id="IPR051625">
    <property type="entry name" value="Signaling_Regulatory_Domain"/>
</dbReference>
<organism evidence="3 4">
    <name type="scientific">Setaria digitata</name>
    <dbReference type="NCBI Taxonomy" id="48799"/>
    <lineage>
        <taxon>Eukaryota</taxon>
        <taxon>Metazoa</taxon>
        <taxon>Ecdysozoa</taxon>
        <taxon>Nematoda</taxon>
        <taxon>Chromadorea</taxon>
        <taxon>Rhabditida</taxon>
        <taxon>Spirurina</taxon>
        <taxon>Spiruromorpha</taxon>
        <taxon>Filarioidea</taxon>
        <taxon>Setariidae</taxon>
        <taxon>Setaria</taxon>
    </lineage>
</organism>
<dbReference type="WBParaSite" id="sdigi.contig290.g7119.t1">
    <property type="protein sequence ID" value="sdigi.contig290.g7119.t1"/>
    <property type="gene ID" value="sdigi.contig290.g7119"/>
</dbReference>
<dbReference type="InterPro" id="IPR000408">
    <property type="entry name" value="Reg_chr_condens"/>
</dbReference>
<evidence type="ECO:0000256" key="2">
    <source>
        <dbReference type="PROSITE-ProRule" id="PRU00235"/>
    </source>
</evidence>
<dbReference type="SUPFAM" id="SSF50985">
    <property type="entry name" value="RCC1/BLIP-II"/>
    <property type="match status" value="1"/>
</dbReference>
<feature type="repeat" description="RCC1" evidence="2">
    <location>
        <begin position="195"/>
        <end position="251"/>
    </location>
</feature>
<dbReference type="PANTHER" id="PTHR22872">
    <property type="entry name" value="BTK-BINDING PROTEIN-RELATED"/>
    <property type="match status" value="1"/>
</dbReference>
<protein>
    <submittedName>
        <fullName evidence="4">BTB domain-containing protein</fullName>
    </submittedName>
</protein>
<dbReference type="AlphaFoldDB" id="A0A915PVP0"/>
<name>A0A915PVP0_9BILA</name>
<evidence type="ECO:0000313" key="3">
    <source>
        <dbReference type="Proteomes" id="UP000887581"/>
    </source>
</evidence>
<dbReference type="SUPFAM" id="SSF48403">
    <property type="entry name" value="Ankyrin repeat"/>
    <property type="match status" value="1"/>
</dbReference>
<reference evidence="4" key="1">
    <citation type="submission" date="2022-11" db="UniProtKB">
        <authorList>
            <consortium name="WormBaseParasite"/>
        </authorList>
    </citation>
    <scope>IDENTIFICATION</scope>
</reference>
<dbReference type="PROSITE" id="PS50012">
    <property type="entry name" value="RCC1_3"/>
    <property type="match status" value="3"/>
</dbReference>
<feature type="repeat" description="RCC1" evidence="2">
    <location>
        <begin position="300"/>
        <end position="354"/>
    </location>
</feature>
<keyword evidence="1" id="KW-0677">Repeat</keyword>
<evidence type="ECO:0000256" key="1">
    <source>
        <dbReference type="ARBA" id="ARBA00022737"/>
    </source>
</evidence>
<dbReference type="PANTHER" id="PTHR22872:SF2">
    <property type="entry name" value="INHIBITOR OF BRUTON TYROSINE KINASE"/>
    <property type="match status" value="1"/>
</dbReference>
<dbReference type="InterPro" id="IPR009091">
    <property type="entry name" value="RCC1/BLIP-II"/>
</dbReference>
<dbReference type="Proteomes" id="UP000887581">
    <property type="component" value="Unplaced"/>
</dbReference>
<dbReference type="InterPro" id="IPR036770">
    <property type="entry name" value="Ankyrin_rpt-contain_sf"/>
</dbReference>
<feature type="repeat" description="RCC1" evidence="2">
    <location>
        <begin position="251"/>
        <end position="300"/>
    </location>
</feature>
<keyword evidence="3" id="KW-1185">Reference proteome</keyword>
<proteinExistence type="predicted"/>
<dbReference type="Gene3D" id="2.130.10.30">
    <property type="entry name" value="Regulator of chromosome condensation 1/beta-lactamase-inhibitor protein II"/>
    <property type="match status" value="1"/>
</dbReference>
<accession>A0A915PVP0</accession>
<dbReference type="Pfam" id="PF00415">
    <property type="entry name" value="RCC1"/>
    <property type="match status" value="2"/>
</dbReference>
<evidence type="ECO:0000313" key="4">
    <source>
        <dbReference type="WBParaSite" id="sdigi.contig290.g7119.t1"/>
    </source>
</evidence>
<sequence length="1058" mass="119287">MDSHEPPQMRTAERDCVVHNDPMAGFRKRSCSRIYTVIMDNVWRTILKKYPNLRLDDRFMSGCLYGLIRADLSKFGCISDELALQVRAIAMVCVQAVCKTDKGLWPPSSLHLAAYYDSVDLLEILLEVFDYGEAMTFDGSTPAQFAAMKGHLRALAVLYRNVDISIYCCIGGFNAYEFLKSFAKAEGSEKLPCLSRIYACGDNLTPSLGIVYGKHTTYPVPVQFSDEDISFGKEVTQVSFGKYHTIYLIDGRAFSCGLGRYGKLGHGDEQDQLKAREIKFPDSVVCASAGPTHSIICTRKKIIVFGLNNNGQLGLCTKRLVIIPTVVKSFKEEKPDYIISCSTSDTHSVVVMNNFDFYVTGTSNGFLWQKYSSNTFKHLKNNYAHRASSVLVTDSSIVRISSNDDASKITIKADDKSYYITSAVHITRCVGVYYTPKLGALFSGYKYFYENHRHGVASGLFLFDSKSPGSLRSLFFYNTLMKRNIFEVVSADVTRDGQIIIVDYMGDVYEGNLAHYTLFSDPHFDNTGDASSWVTDYMVKVKVNRLRGILPAKSAFLTPDGRNKVLNLLEVDPRSVLHCAEDVPKVKFPSLNPATVICISENGEELGRYETSLEVLKYESEVCLSYFERWAGDQKNEIRITAKPEMLKIFLSYCRERCLRPNLSMQELMELLVFADKLICKNFFNAVKRELFKPPFEMSNLRDLFALARHLSSVELYDSLSELCAAMFPTLLENGFVNELSLDEIGKIEDAFRSYALENIVRTVDQLESSIRKLVIPKQAVRNIIAAVLAVVKEPMDMNSLIDLCKNIKKDSHSKKRRKHTRPSGQGVTAAVDLGKVANCELHKELPRSKESDNHGVEMRISDSEVGITGDDVHGKNIKSEENMNTSSASDVIIDSIIFNESSAKVSKRERSIMKTYPLSSLSDVVVEKRNKDGKIKKEEKERPCMSSYNVRGSSGESQRRISNFWHLDEPMIDGSSFAQIMENEQIRQSETMRQTCSRLSDINMWDISYLFDSWEESAMAELATHYESEATIRGVSITVSTERKKEEVNDPLWAARS</sequence>